<proteinExistence type="predicted"/>
<dbReference type="PANTHER" id="PTHR46558:SF11">
    <property type="entry name" value="HTH-TYPE TRANSCRIPTIONAL REGULATOR XRE"/>
    <property type="match status" value="1"/>
</dbReference>
<dbReference type="SUPFAM" id="SSF47413">
    <property type="entry name" value="lambda repressor-like DNA-binding domains"/>
    <property type="match status" value="1"/>
</dbReference>
<dbReference type="Proteomes" id="UP000464452">
    <property type="component" value="Chromosome"/>
</dbReference>
<organism evidence="4 5">
    <name type="scientific">Caloranaerobacter azorensis</name>
    <dbReference type="NCBI Taxonomy" id="116090"/>
    <lineage>
        <taxon>Bacteria</taxon>
        <taxon>Bacillati</taxon>
        <taxon>Bacillota</taxon>
        <taxon>Tissierellia</taxon>
        <taxon>Tissierellales</taxon>
        <taxon>Thermohalobacteraceae</taxon>
        <taxon>Caloranaerobacter</taxon>
    </lineage>
</organism>
<accession>A0A6P1YB02</accession>
<dbReference type="RefSeq" id="WP_163234242.1">
    <property type="nucleotide sequence ID" value="NZ_CP048617.1"/>
</dbReference>
<feature type="coiled-coil region" evidence="2">
    <location>
        <begin position="75"/>
        <end position="115"/>
    </location>
</feature>
<dbReference type="Gene3D" id="1.10.260.40">
    <property type="entry name" value="lambda repressor-like DNA-binding domains"/>
    <property type="match status" value="1"/>
</dbReference>
<dbReference type="NCBIfam" id="NF041951">
    <property type="entry name" value="phage_RstR"/>
    <property type="match status" value="1"/>
</dbReference>
<protein>
    <submittedName>
        <fullName evidence="4">Helix-turn-helix transcriptional regulator</fullName>
    </submittedName>
</protein>
<evidence type="ECO:0000313" key="4">
    <source>
        <dbReference type="EMBL" id="QIB26062.1"/>
    </source>
</evidence>
<dbReference type="EMBL" id="CP048617">
    <property type="protein sequence ID" value="QIB26062.1"/>
    <property type="molecule type" value="Genomic_DNA"/>
</dbReference>
<dbReference type="PROSITE" id="PS50943">
    <property type="entry name" value="HTH_CROC1"/>
    <property type="match status" value="1"/>
</dbReference>
<evidence type="ECO:0000256" key="2">
    <source>
        <dbReference type="SAM" id="Coils"/>
    </source>
</evidence>
<dbReference type="PANTHER" id="PTHR46558">
    <property type="entry name" value="TRACRIPTIONAL REGULATORY PROTEIN-RELATED-RELATED"/>
    <property type="match status" value="1"/>
</dbReference>
<name>A0A6P1YB02_9FIRM</name>
<reference evidence="4 5" key="1">
    <citation type="submission" date="2020-02" db="EMBL/GenBank/DDBJ databases">
        <title>Thermophilic hydrogen producing bacteria, Caloranaerobacter azorensis.</title>
        <authorList>
            <person name="Baek K."/>
        </authorList>
    </citation>
    <scope>NUCLEOTIDE SEQUENCE [LARGE SCALE GENOMIC DNA]</scope>
    <source>
        <strain evidence="4 5">T3-1</strain>
    </source>
</reference>
<evidence type="ECO:0000259" key="3">
    <source>
        <dbReference type="PROSITE" id="PS50943"/>
    </source>
</evidence>
<dbReference type="GO" id="GO:0003677">
    <property type="term" value="F:DNA binding"/>
    <property type="evidence" value="ECO:0007669"/>
    <property type="project" value="UniProtKB-KW"/>
</dbReference>
<evidence type="ECO:0000256" key="1">
    <source>
        <dbReference type="ARBA" id="ARBA00023125"/>
    </source>
</evidence>
<gene>
    <name evidence="4" type="ORF">G3A45_01300</name>
</gene>
<dbReference type="InterPro" id="IPR049639">
    <property type="entry name" value="RstR"/>
</dbReference>
<dbReference type="InterPro" id="IPR001387">
    <property type="entry name" value="Cro/C1-type_HTH"/>
</dbReference>
<dbReference type="AlphaFoldDB" id="A0A6P1YB02"/>
<dbReference type="Pfam" id="PF01381">
    <property type="entry name" value="HTH_3"/>
    <property type="match status" value="1"/>
</dbReference>
<evidence type="ECO:0000313" key="5">
    <source>
        <dbReference type="Proteomes" id="UP000464452"/>
    </source>
</evidence>
<dbReference type="KEGG" id="cazo:G3A45_01300"/>
<keyword evidence="2" id="KW-0175">Coiled coil</keyword>
<dbReference type="CDD" id="cd00093">
    <property type="entry name" value="HTH_XRE"/>
    <property type="match status" value="1"/>
</dbReference>
<dbReference type="SMART" id="SM00530">
    <property type="entry name" value="HTH_XRE"/>
    <property type="match status" value="1"/>
</dbReference>
<feature type="domain" description="HTH cro/C1-type" evidence="3">
    <location>
        <begin position="4"/>
        <end position="58"/>
    </location>
</feature>
<keyword evidence="1" id="KW-0238">DNA-binding</keyword>
<sequence>MKILRKLRNEKGLTQSEVAKFLGVGRTTYTQYETGKSEPDVKTLKKLAIFFNVTVDYLINDGKMQNEPKEQNEILKEIETLSEESKKELEKYIQLLKIKEQVEKTKEEQSSALEKEA</sequence>
<dbReference type="InterPro" id="IPR010982">
    <property type="entry name" value="Lambda_DNA-bd_dom_sf"/>
</dbReference>